<dbReference type="GO" id="GO:0005506">
    <property type="term" value="F:iron ion binding"/>
    <property type="evidence" value="ECO:0007669"/>
    <property type="project" value="InterPro"/>
</dbReference>
<dbReference type="PRINTS" id="PR00385">
    <property type="entry name" value="P450"/>
</dbReference>
<dbReference type="InterPro" id="IPR002397">
    <property type="entry name" value="Cyt_P450_B"/>
</dbReference>
<evidence type="ECO:0000256" key="1">
    <source>
        <dbReference type="ARBA" id="ARBA00010617"/>
    </source>
</evidence>
<keyword evidence="6 8" id="KW-0503">Monooxygenase</keyword>
<name>A0A418NVD5_9SPHN</name>
<dbReference type="PROSITE" id="PS00086">
    <property type="entry name" value="CYTOCHROME_P450"/>
    <property type="match status" value="1"/>
</dbReference>
<keyword evidence="5 8" id="KW-0408">Iron</keyword>
<reference evidence="9 10" key="1">
    <citation type="submission" date="2018-08" db="EMBL/GenBank/DDBJ databases">
        <title>Erythrobacter zhengii sp.nov., a bacterium isolated from deep-sea sediment.</title>
        <authorList>
            <person name="Fang C."/>
            <person name="Wu Y.-H."/>
            <person name="Sun C."/>
            <person name="Wang H."/>
            <person name="Cheng H."/>
            <person name="Meng F.-X."/>
            <person name="Wang C.-S."/>
            <person name="Xu X.-W."/>
        </authorList>
    </citation>
    <scope>NUCLEOTIDE SEQUENCE [LARGE SCALE GENOMIC DNA]</scope>
    <source>
        <strain evidence="9 10">V18</strain>
    </source>
</reference>
<accession>A0A418NVD5</accession>
<keyword evidence="2 8" id="KW-0349">Heme</keyword>
<dbReference type="InterPro" id="IPR001128">
    <property type="entry name" value="Cyt_P450"/>
</dbReference>
<dbReference type="InterPro" id="IPR017972">
    <property type="entry name" value="Cyt_P450_CS"/>
</dbReference>
<evidence type="ECO:0000313" key="9">
    <source>
        <dbReference type="EMBL" id="RIV87975.1"/>
    </source>
</evidence>
<evidence type="ECO:0000256" key="5">
    <source>
        <dbReference type="ARBA" id="ARBA00023004"/>
    </source>
</evidence>
<dbReference type="OrthoDB" id="5522954at2"/>
<evidence type="ECO:0000256" key="8">
    <source>
        <dbReference type="RuleBase" id="RU000461"/>
    </source>
</evidence>
<sequence>MRLLASEKAESSKANVSALAKSFDPFAPGFLRDPYPSLAKMREKEPVFYSPEIDSWVVTRYQTVRAVLRDTARFSPRIVSDPLTPLSPRARDMIANSEFDVPGLLVNNDTPSHPHCRKFFGEPLKPNRLKSLQPFVEATVSAQIDKMVEQGPPADLATGLTWEVPALVLFRLLGIPDEDVPQVKEYADSRVVLLWGRPTEEDQIRLTKGALEFFRYTKRLVNSRIDNPADDYPSAVLAQRDGDDSVATIRDIIAVTFNLLFAGHETTSSASANILSNILADQELWKGIVNGSVEIAKVVEEGLRFDPPVQAWRRLAKEDVELDGVAIPKGGHVLLHFGAANRDPERFDQPEIFDPGRTNAGQHTSFGIGAHFCLGATLARIEIETMIRQLARRLPDLRLVPDQVPDYLPNTSFRGLRNLQVHW</sequence>
<evidence type="ECO:0000256" key="2">
    <source>
        <dbReference type="ARBA" id="ARBA00022617"/>
    </source>
</evidence>
<evidence type="ECO:0000256" key="6">
    <source>
        <dbReference type="ARBA" id="ARBA00023033"/>
    </source>
</evidence>
<dbReference type="PANTHER" id="PTHR46696:SF6">
    <property type="entry name" value="P450, PUTATIVE (EUROFUNG)-RELATED"/>
    <property type="match status" value="1"/>
</dbReference>
<keyword evidence="10" id="KW-1185">Reference proteome</keyword>
<dbReference type="EMBL" id="QXFL01000002">
    <property type="protein sequence ID" value="RIV87975.1"/>
    <property type="molecule type" value="Genomic_DNA"/>
</dbReference>
<evidence type="ECO:0000256" key="3">
    <source>
        <dbReference type="ARBA" id="ARBA00022723"/>
    </source>
</evidence>
<comment type="function">
    <text evidence="7">Cytochromes P450 are a group of heme-thiolate monooxygenases. They oxidize a variety of structurally unrelated compounds, including steroids, fatty acids, and xenobiotics.</text>
</comment>
<comment type="similarity">
    <text evidence="1 8">Belongs to the cytochrome P450 family.</text>
</comment>
<dbReference type="PANTHER" id="PTHR46696">
    <property type="entry name" value="P450, PUTATIVE (EUROFUNG)-RELATED"/>
    <property type="match status" value="1"/>
</dbReference>
<dbReference type="FunFam" id="1.10.630.10:FF:000018">
    <property type="entry name" value="Cytochrome P450 monooxygenase"/>
    <property type="match status" value="1"/>
</dbReference>
<keyword evidence="4 8" id="KW-0560">Oxidoreductase</keyword>
<dbReference type="PRINTS" id="PR00359">
    <property type="entry name" value="BP450"/>
</dbReference>
<dbReference type="SUPFAM" id="SSF48264">
    <property type="entry name" value="Cytochrome P450"/>
    <property type="match status" value="1"/>
</dbReference>
<dbReference type="RefSeq" id="WP_119585918.1">
    <property type="nucleotide sequence ID" value="NZ_CAWODQ010000012.1"/>
</dbReference>
<evidence type="ECO:0000256" key="4">
    <source>
        <dbReference type="ARBA" id="ARBA00023002"/>
    </source>
</evidence>
<dbReference type="Pfam" id="PF00067">
    <property type="entry name" value="p450"/>
    <property type="match status" value="2"/>
</dbReference>
<gene>
    <name evidence="9" type="ORF">D2V07_06640</name>
</gene>
<dbReference type="Gene3D" id="1.10.630.10">
    <property type="entry name" value="Cytochrome P450"/>
    <property type="match status" value="1"/>
</dbReference>
<evidence type="ECO:0000256" key="7">
    <source>
        <dbReference type="ARBA" id="ARBA00043906"/>
    </source>
</evidence>
<dbReference type="GO" id="GO:0016705">
    <property type="term" value="F:oxidoreductase activity, acting on paired donors, with incorporation or reduction of molecular oxygen"/>
    <property type="evidence" value="ECO:0007669"/>
    <property type="project" value="InterPro"/>
</dbReference>
<evidence type="ECO:0000313" key="10">
    <source>
        <dbReference type="Proteomes" id="UP000286576"/>
    </source>
</evidence>
<proteinExistence type="inferred from homology"/>
<dbReference type="AlphaFoldDB" id="A0A418NVD5"/>
<protein>
    <submittedName>
        <fullName evidence="9">Cytochrome P450</fullName>
    </submittedName>
</protein>
<dbReference type="GO" id="GO:0020037">
    <property type="term" value="F:heme binding"/>
    <property type="evidence" value="ECO:0007669"/>
    <property type="project" value="InterPro"/>
</dbReference>
<comment type="caution">
    <text evidence="9">The sequence shown here is derived from an EMBL/GenBank/DDBJ whole genome shotgun (WGS) entry which is preliminary data.</text>
</comment>
<dbReference type="InterPro" id="IPR036396">
    <property type="entry name" value="Cyt_P450_sf"/>
</dbReference>
<dbReference type="Proteomes" id="UP000286576">
    <property type="component" value="Unassembled WGS sequence"/>
</dbReference>
<dbReference type="GO" id="GO:0004497">
    <property type="term" value="F:monooxygenase activity"/>
    <property type="evidence" value="ECO:0007669"/>
    <property type="project" value="UniProtKB-KW"/>
</dbReference>
<organism evidence="9 10">
    <name type="scientific">Aurantiacibacter zhengii</name>
    <dbReference type="NCBI Taxonomy" id="2307003"/>
    <lineage>
        <taxon>Bacteria</taxon>
        <taxon>Pseudomonadati</taxon>
        <taxon>Pseudomonadota</taxon>
        <taxon>Alphaproteobacteria</taxon>
        <taxon>Sphingomonadales</taxon>
        <taxon>Erythrobacteraceae</taxon>
        <taxon>Aurantiacibacter</taxon>
    </lineage>
</organism>
<keyword evidence="3 8" id="KW-0479">Metal-binding</keyword>